<evidence type="ECO:0000313" key="1">
    <source>
        <dbReference type="EMBL" id="HJC33307.1"/>
    </source>
</evidence>
<reference evidence="1" key="1">
    <citation type="journal article" date="2021" name="PeerJ">
        <title>Extensive microbial diversity within the chicken gut microbiome revealed by metagenomics and culture.</title>
        <authorList>
            <person name="Gilroy R."/>
            <person name="Ravi A."/>
            <person name="Getino M."/>
            <person name="Pursley I."/>
            <person name="Horton D.L."/>
            <person name="Alikhan N.F."/>
            <person name="Baker D."/>
            <person name="Gharbi K."/>
            <person name="Hall N."/>
            <person name="Watson M."/>
            <person name="Adriaenssens E.M."/>
            <person name="Foster-Nyarko E."/>
            <person name="Jarju S."/>
            <person name="Secka A."/>
            <person name="Antonio M."/>
            <person name="Oren A."/>
            <person name="Chaudhuri R.R."/>
            <person name="La Ragione R."/>
            <person name="Hildebrand F."/>
            <person name="Pallen M.J."/>
        </authorList>
    </citation>
    <scope>NUCLEOTIDE SEQUENCE</scope>
    <source>
        <strain evidence="1">ChiW19-954</strain>
    </source>
</reference>
<dbReference type="AlphaFoldDB" id="A0A9D2NK77"/>
<accession>A0A9D2NK77</accession>
<reference evidence="1" key="2">
    <citation type="submission" date="2021-04" db="EMBL/GenBank/DDBJ databases">
        <authorList>
            <person name="Gilroy R."/>
        </authorList>
    </citation>
    <scope>NUCLEOTIDE SEQUENCE</scope>
    <source>
        <strain evidence="1">ChiW19-954</strain>
    </source>
</reference>
<gene>
    <name evidence="1" type="ORF">H9758_01780</name>
</gene>
<dbReference type="Pfam" id="PF07873">
    <property type="entry name" value="YabP"/>
    <property type="match status" value="1"/>
</dbReference>
<dbReference type="EMBL" id="DWWO01000016">
    <property type="protein sequence ID" value="HJC33307.1"/>
    <property type="molecule type" value="Genomic_DNA"/>
</dbReference>
<name>A0A9D2NK77_9FIRM</name>
<evidence type="ECO:0000313" key="2">
    <source>
        <dbReference type="Proteomes" id="UP000823890"/>
    </source>
</evidence>
<sequence>MCGIFMEKEQFGERLASAASMPKDVVMKAAVLTALGNFEVCIENYRGITEYTECLVRVQTKGGQIRLTGKRLKVEYYTNDEMKITGKIECIEFADGRNKE</sequence>
<dbReference type="Proteomes" id="UP000823890">
    <property type="component" value="Unassembled WGS sequence"/>
</dbReference>
<protein>
    <submittedName>
        <fullName evidence="1">YabP/YqfC family sporulation protein</fullName>
    </submittedName>
</protein>
<proteinExistence type="predicted"/>
<comment type="caution">
    <text evidence="1">The sequence shown here is derived from an EMBL/GenBank/DDBJ whole genome shotgun (WGS) entry which is preliminary data.</text>
</comment>
<dbReference type="InterPro" id="IPR022476">
    <property type="entry name" value="Spore_YabP/YqfC"/>
</dbReference>
<organism evidence="1 2">
    <name type="scientific">Candidatus Mediterraneibacter faecipullorum</name>
    <dbReference type="NCBI Taxonomy" id="2838670"/>
    <lineage>
        <taxon>Bacteria</taxon>
        <taxon>Bacillati</taxon>
        <taxon>Bacillota</taxon>
        <taxon>Clostridia</taxon>
        <taxon>Lachnospirales</taxon>
        <taxon>Lachnospiraceae</taxon>
        <taxon>Mediterraneibacter</taxon>
    </lineage>
</organism>